<gene>
    <name evidence="2" type="ORF">AXG93_2138s1020</name>
</gene>
<keyword evidence="1" id="KW-0812">Transmembrane</keyword>
<keyword evidence="1" id="KW-0472">Membrane</keyword>
<organism evidence="2 3">
    <name type="scientific">Marchantia polymorpha subsp. ruderalis</name>
    <dbReference type="NCBI Taxonomy" id="1480154"/>
    <lineage>
        <taxon>Eukaryota</taxon>
        <taxon>Viridiplantae</taxon>
        <taxon>Streptophyta</taxon>
        <taxon>Embryophyta</taxon>
        <taxon>Marchantiophyta</taxon>
        <taxon>Marchantiopsida</taxon>
        <taxon>Marchantiidae</taxon>
        <taxon>Marchantiales</taxon>
        <taxon>Marchantiaceae</taxon>
        <taxon>Marchantia</taxon>
    </lineage>
</organism>
<dbReference type="Proteomes" id="UP000077202">
    <property type="component" value="Unassembled WGS sequence"/>
</dbReference>
<proteinExistence type="predicted"/>
<dbReference type="AlphaFoldDB" id="A0A176WTE7"/>
<name>A0A176WTE7_MARPO</name>
<evidence type="ECO:0000313" key="3">
    <source>
        <dbReference type="Proteomes" id="UP000077202"/>
    </source>
</evidence>
<protein>
    <submittedName>
        <fullName evidence="2">Uncharacterized protein</fullName>
    </submittedName>
</protein>
<accession>A0A176WTE7</accession>
<comment type="caution">
    <text evidence="2">The sequence shown here is derived from an EMBL/GenBank/DDBJ whole genome shotgun (WGS) entry which is preliminary data.</text>
</comment>
<dbReference type="EMBL" id="LVLJ01000062">
    <property type="protein sequence ID" value="OAE35795.1"/>
    <property type="molecule type" value="Genomic_DNA"/>
</dbReference>
<sequence length="136" mass="15155">MHFPIGSEIENGLQAMFDTVVVLMSLTTIMIAVWYILWGCQDFSKNPESMCTKKGMPTKQATSAMSKPHSVIDIAAVEGQKGDCEAKGHVPYVFTSIEKRRDVAIVKSVYISSIQQNDIDNMYLEESSVNVEFEVV</sequence>
<keyword evidence="3" id="KW-1185">Reference proteome</keyword>
<feature type="transmembrane region" description="Helical" evidence="1">
    <location>
        <begin position="20"/>
        <end position="40"/>
    </location>
</feature>
<keyword evidence="1" id="KW-1133">Transmembrane helix</keyword>
<reference evidence="2" key="1">
    <citation type="submission" date="2016-03" db="EMBL/GenBank/DDBJ databases">
        <title>Mechanisms controlling the formation of the plant cell surface in tip-growing cells are functionally conserved among land plants.</title>
        <authorList>
            <person name="Honkanen S."/>
            <person name="Jones V.A."/>
            <person name="Morieri G."/>
            <person name="Champion C."/>
            <person name="Hetherington A.J."/>
            <person name="Kelly S."/>
            <person name="Saint-Marcoux D."/>
            <person name="Proust H."/>
            <person name="Prescott H."/>
            <person name="Dolan L."/>
        </authorList>
    </citation>
    <scope>NUCLEOTIDE SEQUENCE [LARGE SCALE GENOMIC DNA]</scope>
    <source>
        <tissue evidence="2">Whole gametophyte</tissue>
    </source>
</reference>
<evidence type="ECO:0000256" key="1">
    <source>
        <dbReference type="SAM" id="Phobius"/>
    </source>
</evidence>
<evidence type="ECO:0000313" key="2">
    <source>
        <dbReference type="EMBL" id="OAE35795.1"/>
    </source>
</evidence>